<proteinExistence type="predicted"/>
<name>A0ABQ5BRJ4_9ASTR</name>
<dbReference type="Proteomes" id="UP001151760">
    <property type="component" value="Unassembled WGS sequence"/>
</dbReference>
<evidence type="ECO:0000313" key="2">
    <source>
        <dbReference type="Proteomes" id="UP001151760"/>
    </source>
</evidence>
<keyword evidence="2" id="KW-1185">Reference proteome</keyword>
<sequence length="283" mass="32012">MEPKITLLITSMAIPLRPKTTGFKHHMKFTKFDRLELWGISNLAQFYVMVIAVKEDLQSEACMNMRPIRYSLPMPVNQEYDHFQMDVKTAFLNGDPRRSLLSHLKDYGFLFNKIPPPVPVINKSPIALRLSTIVQHSPDQSTSTYDTISIESKLEKIECANGNVTGSGETKRSNEPNLKALFASCLCSPLAVTETTDTTLTLPPPPPLLQKPTGHRDIWEKDHLKMEMEMEIPSSSNVKLITECSDTTYTCYEVMKDLIKVSKLPQALISIFSSQVHKWAINN</sequence>
<reference evidence="1" key="1">
    <citation type="journal article" date="2022" name="Int. J. Mol. Sci.">
        <title>Draft Genome of Tanacetum Coccineum: Genomic Comparison of Closely Related Tanacetum-Family Plants.</title>
        <authorList>
            <person name="Yamashiro T."/>
            <person name="Shiraishi A."/>
            <person name="Nakayama K."/>
            <person name="Satake H."/>
        </authorList>
    </citation>
    <scope>NUCLEOTIDE SEQUENCE</scope>
</reference>
<protein>
    <recommendedName>
        <fullName evidence="3">Reverse transcriptase Ty1/copia-type domain-containing protein</fullName>
    </recommendedName>
</protein>
<accession>A0ABQ5BRJ4</accession>
<organism evidence="1 2">
    <name type="scientific">Tanacetum coccineum</name>
    <dbReference type="NCBI Taxonomy" id="301880"/>
    <lineage>
        <taxon>Eukaryota</taxon>
        <taxon>Viridiplantae</taxon>
        <taxon>Streptophyta</taxon>
        <taxon>Embryophyta</taxon>
        <taxon>Tracheophyta</taxon>
        <taxon>Spermatophyta</taxon>
        <taxon>Magnoliopsida</taxon>
        <taxon>eudicotyledons</taxon>
        <taxon>Gunneridae</taxon>
        <taxon>Pentapetalae</taxon>
        <taxon>asterids</taxon>
        <taxon>campanulids</taxon>
        <taxon>Asterales</taxon>
        <taxon>Asteraceae</taxon>
        <taxon>Asteroideae</taxon>
        <taxon>Anthemideae</taxon>
        <taxon>Anthemidinae</taxon>
        <taxon>Tanacetum</taxon>
    </lineage>
</organism>
<gene>
    <name evidence="1" type="ORF">Tco_0876176</name>
</gene>
<comment type="caution">
    <text evidence="1">The sequence shown here is derived from an EMBL/GenBank/DDBJ whole genome shotgun (WGS) entry which is preliminary data.</text>
</comment>
<reference evidence="1" key="2">
    <citation type="submission" date="2022-01" db="EMBL/GenBank/DDBJ databases">
        <authorList>
            <person name="Yamashiro T."/>
            <person name="Shiraishi A."/>
            <person name="Satake H."/>
            <person name="Nakayama K."/>
        </authorList>
    </citation>
    <scope>NUCLEOTIDE SEQUENCE</scope>
</reference>
<evidence type="ECO:0008006" key="3">
    <source>
        <dbReference type="Google" id="ProtNLM"/>
    </source>
</evidence>
<dbReference type="EMBL" id="BQNB010013560">
    <property type="protein sequence ID" value="GJT17470.1"/>
    <property type="molecule type" value="Genomic_DNA"/>
</dbReference>
<evidence type="ECO:0000313" key="1">
    <source>
        <dbReference type="EMBL" id="GJT17470.1"/>
    </source>
</evidence>